<protein>
    <submittedName>
        <fullName evidence="2">Uncharacterized protein</fullName>
    </submittedName>
</protein>
<evidence type="ECO:0000256" key="1">
    <source>
        <dbReference type="SAM" id="Phobius"/>
    </source>
</evidence>
<dbReference type="Proteomes" id="UP000494165">
    <property type="component" value="Unassembled WGS sequence"/>
</dbReference>
<dbReference type="EMBL" id="CADEPI010000244">
    <property type="protein sequence ID" value="CAB3381738.1"/>
    <property type="molecule type" value="Genomic_DNA"/>
</dbReference>
<sequence length="123" mass="13914">MDPFLHLCRIFGVIPFSKISKTKILTTKWTRVYAFVMQGVAAVLYYFSATLAIRVQYTGQQLYGPNFDMQQLWTFVTAAVNFLIDVANTISIIIMSQKTPATIELVLEGLHLADDVLHRAKSK</sequence>
<keyword evidence="1" id="KW-1133">Transmembrane helix</keyword>
<evidence type="ECO:0000313" key="3">
    <source>
        <dbReference type="Proteomes" id="UP000494165"/>
    </source>
</evidence>
<name>A0A8S1DDU2_9INSE</name>
<evidence type="ECO:0000313" key="2">
    <source>
        <dbReference type="EMBL" id="CAB3381738.1"/>
    </source>
</evidence>
<dbReference type="AlphaFoldDB" id="A0A8S1DDU2"/>
<proteinExistence type="predicted"/>
<reference evidence="2 3" key="1">
    <citation type="submission" date="2020-04" db="EMBL/GenBank/DDBJ databases">
        <authorList>
            <person name="Alioto T."/>
            <person name="Alioto T."/>
            <person name="Gomez Garrido J."/>
        </authorList>
    </citation>
    <scope>NUCLEOTIDE SEQUENCE [LARGE SCALE GENOMIC DNA]</scope>
</reference>
<keyword evidence="3" id="KW-1185">Reference proteome</keyword>
<accession>A0A8S1DDU2</accession>
<keyword evidence="1" id="KW-0472">Membrane</keyword>
<comment type="caution">
    <text evidence="2">The sequence shown here is derived from an EMBL/GenBank/DDBJ whole genome shotgun (WGS) entry which is preliminary data.</text>
</comment>
<feature type="transmembrane region" description="Helical" evidence="1">
    <location>
        <begin position="32"/>
        <end position="53"/>
    </location>
</feature>
<keyword evidence="1" id="KW-0812">Transmembrane</keyword>
<gene>
    <name evidence="2" type="ORF">CLODIP_2_CD00384</name>
</gene>
<feature type="transmembrane region" description="Helical" evidence="1">
    <location>
        <begin position="73"/>
        <end position="95"/>
    </location>
</feature>
<organism evidence="2 3">
    <name type="scientific">Cloeon dipterum</name>
    <dbReference type="NCBI Taxonomy" id="197152"/>
    <lineage>
        <taxon>Eukaryota</taxon>
        <taxon>Metazoa</taxon>
        <taxon>Ecdysozoa</taxon>
        <taxon>Arthropoda</taxon>
        <taxon>Hexapoda</taxon>
        <taxon>Insecta</taxon>
        <taxon>Pterygota</taxon>
        <taxon>Palaeoptera</taxon>
        <taxon>Ephemeroptera</taxon>
        <taxon>Pisciforma</taxon>
        <taxon>Baetidae</taxon>
        <taxon>Cloeon</taxon>
    </lineage>
</organism>